<feature type="domain" description="Pseudouridine synthase RsuA/RluA-like" evidence="2">
    <location>
        <begin position="22"/>
        <end position="170"/>
    </location>
</feature>
<evidence type="ECO:0000259" key="2">
    <source>
        <dbReference type="Pfam" id="PF00849"/>
    </source>
</evidence>
<dbReference type="Gene3D" id="3.30.2350.10">
    <property type="entry name" value="Pseudouridine synthase"/>
    <property type="match status" value="1"/>
</dbReference>
<comment type="similarity">
    <text evidence="1">Belongs to the pseudouridine synthase RluA family.</text>
</comment>
<dbReference type="AlphaFoldDB" id="A0A5C6XCT2"/>
<gene>
    <name evidence="3" type="ORF">FRC96_06060</name>
</gene>
<evidence type="ECO:0000313" key="3">
    <source>
        <dbReference type="EMBL" id="TXD39833.1"/>
    </source>
</evidence>
<sequence>MSLPEPPHDEFARRIVAEHRGLVAWDKPAGLPSTGRTLTDPACAQARAMAWAGRMVWAVHQLDRDTSGLLLFATKKSALLRAQQALATRELQKIYLALVHGCPSQASLLIDAPLRKRSQQGRSVVDVHRSGKDAKTRVWRWASSPDGNYSLIAAELLTGRTHQLRAHLQHAGHPLLGETLYNSIPCALHPRQALHALGLFNHAGHDALPDEPLIAPLADDLVMLAGRLNIALPADNAQGWARAYRSMILG</sequence>
<dbReference type="CDD" id="cd02869">
    <property type="entry name" value="PseudoU_synth_RluA_like"/>
    <property type="match status" value="1"/>
</dbReference>
<dbReference type="InterPro" id="IPR050188">
    <property type="entry name" value="RluA_PseudoU_synthase"/>
</dbReference>
<comment type="caution">
    <text evidence="3">The sequence shown here is derived from an EMBL/GenBank/DDBJ whole genome shotgun (WGS) entry which is preliminary data.</text>
</comment>
<accession>A0A5C6XCT2</accession>
<proteinExistence type="inferred from homology"/>
<dbReference type="OrthoDB" id="128480at2"/>
<reference evidence="3 4" key="1">
    <citation type="submission" date="2019-08" db="EMBL/GenBank/DDBJ databases">
        <title>Bradymonadales sp. TMQ2.</title>
        <authorList>
            <person name="Liang Q."/>
        </authorList>
    </citation>
    <scope>NUCLEOTIDE SEQUENCE [LARGE SCALE GENOMIC DNA]</scope>
    <source>
        <strain evidence="3 4">TMQ2</strain>
    </source>
</reference>
<dbReference type="SUPFAM" id="SSF55120">
    <property type="entry name" value="Pseudouridine synthase"/>
    <property type="match status" value="1"/>
</dbReference>
<dbReference type="GO" id="GO:0140098">
    <property type="term" value="F:catalytic activity, acting on RNA"/>
    <property type="evidence" value="ECO:0007669"/>
    <property type="project" value="UniProtKB-ARBA"/>
</dbReference>
<dbReference type="PANTHER" id="PTHR21600:SF87">
    <property type="entry name" value="RNA PSEUDOURIDYLATE SYNTHASE DOMAIN-CONTAINING PROTEIN 1"/>
    <property type="match status" value="1"/>
</dbReference>
<evidence type="ECO:0000313" key="4">
    <source>
        <dbReference type="Proteomes" id="UP000321046"/>
    </source>
</evidence>
<name>A0A5C6XCT2_9DELT</name>
<protein>
    <submittedName>
        <fullName evidence="3">RNA pseudouridine synthase</fullName>
    </submittedName>
</protein>
<dbReference type="Pfam" id="PF00849">
    <property type="entry name" value="PseudoU_synth_2"/>
    <property type="match status" value="1"/>
</dbReference>
<organism evidence="3 4">
    <name type="scientific">Lujinxingia vulgaris</name>
    <dbReference type="NCBI Taxonomy" id="2600176"/>
    <lineage>
        <taxon>Bacteria</taxon>
        <taxon>Deltaproteobacteria</taxon>
        <taxon>Bradymonadales</taxon>
        <taxon>Lujinxingiaceae</taxon>
        <taxon>Lujinxingia</taxon>
    </lineage>
</organism>
<dbReference type="PANTHER" id="PTHR21600">
    <property type="entry name" value="MITOCHONDRIAL RNA PSEUDOURIDINE SYNTHASE"/>
    <property type="match status" value="1"/>
</dbReference>
<dbReference type="EMBL" id="VOSL01000025">
    <property type="protein sequence ID" value="TXD39833.1"/>
    <property type="molecule type" value="Genomic_DNA"/>
</dbReference>
<dbReference type="Proteomes" id="UP000321046">
    <property type="component" value="Unassembled WGS sequence"/>
</dbReference>
<dbReference type="InterPro" id="IPR006145">
    <property type="entry name" value="PsdUridine_synth_RsuA/RluA"/>
</dbReference>
<dbReference type="GO" id="GO:0009982">
    <property type="term" value="F:pseudouridine synthase activity"/>
    <property type="evidence" value="ECO:0007669"/>
    <property type="project" value="InterPro"/>
</dbReference>
<dbReference type="GO" id="GO:0000455">
    <property type="term" value="P:enzyme-directed rRNA pseudouridine synthesis"/>
    <property type="evidence" value="ECO:0007669"/>
    <property type="project" value="TreeGrafter"/>
</dbReference>
<dbReference type="InterPro" id="IPR020103">
    <property type="entry name" value="PsdUridine_synth_cat_dom_sf"/>
</dbReference>
<evidence type="ECO:0000256" key="1">
    <source>
        <dbReference type="ARBA" id="ARBA00010876"/>
    </source>
</evidence>
<dbReference type="GO" id="GO:0003723">
    <property type="term" value="F:RNA binding"/>
    <property type="evidence" value="ECO:0007669"/>
    <property type="project" value="InterPro"/>
</dbReference>